<proteinExistence type="predicted"/>
<reference evidence="2 3" key="1">
    <citation type="submission" date="2021-01" db="EMBL/GenBank/DDBJ databases">
        <title>Whole genome shotgun sequence of Actinoplanes humidus NBRC 14915.</title>
        <authorList>
            <person name="Komaki H."/>
            <person name="Tamura T."/>
        </authorList>
    </citation>
    <scope>NUCLEOTIDE SEQUENCE [LARGE SCALE GENOMIC DNA]</scope>
    <source>
        <strain evidence="2 3">NBRC 14915</strain>
    </source>
</reference>
<feature type="region of interest" description="Disordered" evidence="1">
    <location>
        <begin position="232"/>
        <end position="293"/>
    </location>
</feature>
<name>A0ABQ4A698_9ACTN</name>
<organism evidence="2 3">
    <name type="scientific">Winogradskya humida</name>
    <dbReference type="NCBI Taxonomy" id="113566"/>
    <lineage>
        <taxon>Bacteria</taxon>
        <taxon>Bacillati</taxon>
        <taxon>Actinomycetota</taxon>
        <taxon>Actinomycetes</taxon>
        <taxon>Micromonosporales</taxon>
        <taxon>Micromonosporaceae</taxon>
        <taxon>Winogradskya</taxon>
    </lineage>
</organism>
<dbReference type="EMBL" id="BOMN01000139">
    <property type="protein sequence ID" value="GIE26244.1"/>
    <property type="molecule type" value="Genomic_DNA"/>
</dbReference>
<evidence type="ECO:0000256" key="1">
    <source>
        <dbReference type="SAM" id="MobiDB-lite"/>
    </source>
</evidence>
<comment type="caution">
    <text evidence="2">The sequence shown here is derived from an EMBL/GenBank/DDBJ whole genome shotgun (WGS) entry which is preliminary data.</text>
</comment>
<accession>A0ABQ4A698</accession>
<dbReference type="Proteomes" id="UP000603200">
    <property type="component" value="Unassembled WGS sequence"/>
</dbReference>
<keyword evidence="3" id="KW-1185">Reference proteome</keyword>
<dbReference type="Pfam" id="PF19827">
    <property type="entry name" value="DUF6308"/>
    <property type="match status" value="1"/>
</dbReference>
<dbReference type="InterPro" id="IPR046275">
    <property type="entry name" value="DUF6308"/>
</dbReference>
<gene>
    <name evidence="2" type="ORF">Ahu01nite_093460</name>
</gene>
<sequence>MPPSPDNRDGTRPGDHFPYSDFMLLAVDAPRVLGDPVKPRLRFVEQTTSEGAWAGRRLLTLDDVPAFELSFWCGTCQFLFERLPGATTTVSPGDAIGPAALDDEVISRFASLLPEATYQPLLIQVEPRLVHPARQGDYFAEEQVATWGLESFWGLPVYPRTPYYRTYETPVDAAAHLYEFVVPMVPPSWNNGDQVLSYATELTGGAALTAVAVSVLDICAPAVEQGPDYYTTLGPDPFSSRRTPQNAGSRRCRTPPATAVPARRRRGPGNPGTGRPPVDIARRRTGDPVPPQSLVTRRVGHMPYQLTEIVRGEGALEDVRAYFHEARPRLFTGRRFEALAGGGDRPGTRDIITADDIVAVQMLSVSVPAEVSIDLLDGRLGRAMSDLLPEIPTGVELGAAEARKLVEDGGPADRAWHLLKSQTDVGYVTAGKLMARKRPHLIPVYDDVVSCLFGRPDHVWLRLHDLLAADDGELHKELTHVRGRAGLSANVGLIRVLDVVLWMSHHQLHRSGRDCAGFGTVATAV</sequence>
<evidence type="ECO:0000313" key="2">
    <source>
        <dbReference type="EMBL" id="GIE26244.1"/>
    </source>
</evidence>
<evidence type="ECO:0000313" key="3">
    <source>
        <dbReference type="Proteomes" id="UP000603200"/>
    </source>
</evidence>
<protein>
    <submittedName>
        <fullName evidence="2">Uncharacterized protein</fullName>
    </submittedName>
</protein>